<dbReference type="SUPFAM" id="SSF53474">
    <property type="entry name" value="alpha/beta-Hydrolases"/>
    <property type="match status" value="1"/>
</dbReference>
<evidence type="ECO:0000313" key="2">
    <source>
        <dbReference type="EMBL" id="MDP9828775.1"/>
    </source>
</evidence>
<protein>
    <submittedName>
        <fullName evidence="2">Pimeloyl-ACP methyl ester carboxylesterase</fullName>
    </submittedName>
</protein>
<dbReference type="Gene3D" id="3.40.50.1820">
    <property type="entry name" value="alpha/beta hydrolase"/>
    <property type="match status" value="1"/>
</dbReference>
<dbReference type="RefSeq" id="WP_307246302.1">
    <property type="nucleotide sequence ID" value="NZ_JAUSQZ010000001.1"/>
</dbReference>
<reference evidence="2 3" key="1">
    <citation type="submission" date="2023-07" db="EMBL/GenBank/DDBJ databases">
        <title>Sequencing the genomes of 1000 actinobacteria strains.</title>
        <authorList>
            <person name="Klenk H.-P."/>
        </authorList>
    </citation>
    <scope>NUCLEOTIDE SEQUENCE [LARGE SCALE GENOMIC DNA]</scope>
    <source>
        <strain evidence="2 3">DSM 44388</strain>
    </source>
</reference>
<organism evidence="2 3">
    <name type="scientific">Kineosporia succinea</name>
    <dbReference type="NCBI Taxonomy" id="84632"/>
    <lineage>
        <taxon>Bacteria</taxon>
        <taxon>Bacillati</taxon>
        <taxon>Actinomycetota</taxon>
        <taxon>Actinomycetes</taxon>
        <taxon>Kineosporiales</taxon>
        <taxon>Kineosporiaceae</taxon>
        <taxon>Kineosporia</taxon>
    </lineage>
</organism>
<dbReference type="Proteomes" id="UP001235712">
    <property type="component" value="Unassembled WGS sequence"/>
</dbReference>
<name>A0ABT9P7U6_9ACTN</name>
<feature type="domain" description="AB hydrolase-1" evidence="1">
    <location>
        <begin position="19"/>
        <end position="127"/>
    </location>
</feature>
<dbReference type="InterPro" id="IPR000073">
    <property type="entry name" value="AB_hydrolase_1"/>
</dbReference>
<proteinExistence type="predicted"/>
<accession>A0ABT9P7U6</accession>
<dbReference type="EMBL" id="JAUSQZ010000001">
    <property type="protein sequence ID" value="MDP9828775.1"/>
    <property type="molecule type" value="Genomic_DNA"/>
</dbReference>
<evidence type="ECO:0000313" key="3">
    <source>
        <dbReference type="Proteomes" id="UP001235712"/>
    </source>
</evidence>
<keyword evidence="3" id="KW-1185">Reference proteome</keyword>
<sequence>MSVHVDGATLALDSFGTGPAVIQLHGNTMSRRAETAIGVDFRSLAEHHTFVRYDARAHGESTGTAVPELYTWENLALDLLTVKSHVSPADPVDVIGSSMGTGTILHAALREPSAFRRLVLVIPPTAWETRAANSLRNEEAAARIEREEVAGQPDDFLPPALAGTTWSFEPEVPLELLPAVFRGPRRPTCRIPKDCAH</sequence>
<dbReference type="InterPro" id="IPR029058">
    <property type="entry name" value="AB_hydrolase_fold"/>
</dbReference>
<gene>
    <name evidence="2" type="ORF">J2S57_004524</name>
</gene>
<comment type="caution">
    <text evidence="2">The sequence shown here is derived from an EMBL/GenBank/DDBJ whole genome shotgun (WGS) entry which is preliminary data.</text>
</comment>
<evidence type="ECO:0000259" key="1">
    <source>
        <dbReference type="Pfam" id="PF00561"/>
    </source>
</evidence>
<dbReference type="Pfam" id="PF00561">
    <property type="entry name" value="Abhydrolase_1"/>
    <property type="match status" value="1"/>
</dbReference>